<accession>A0AAV7XYZ0</accession>
<keyword evidence="3" id="KW-1185">Reference proteome</keyword>
<sequence length="73" mass="8019">MFQLRRAWQARRRPLALEGPGGGPAARLLPHGDGARHPGAQRRGGAGRGALPLPRRLQGQPHQKHQSATERHR</sequence>
<proteinExistence type="predicted"/>
<dbReference type="Proteomes" id="UP001075354">
    <property type="component" value="Chromosome 3"/>
</dbReference>
<gene>
    <name evidence="2" type="ORF">ONE63_005991</name>
</gene>
<reference evidence="2" key="1">
    <citation type="submission" date="2022-12" db="EMBL/GenBank/DDBJ databases">
        <title>Chromosome-level genome assembly of the bean flower thrips Megalurothrips usitatus.</title>
        <authorList>
            <person name="Ma L."/>
            <person name="Liu Q."/>
            <person name="Li H."/>
            <person name="Cai W."/>
        </authorList>
    </citation>
    <scope>NUCLEOTIDE SEQUENCE</scope>
    <source>
        <strain evidence="2">Cailab_2022a</strain>
    </source>
</reference>
<feature type="region of interest" description="Disordered" evidence="1">
    <location>
        <begin position="1"/>
        <end position="73"/>
    </location>
</feature>
<protein>
    <submittedName>
        <fullName evidence="2">Uncharacterized protein</fullName>
    </submittedName>
</protein>
<feature type="compositionally biased region" description="Low complexity" evidence="1">
    <location>
        <begin position="49"/>
        <end position="59"/>
    </location>
</feature>
<evidence type="ECO:0000256" key="1">
    <source>
        <dbReference type="SAM" id="MobiDB-lite"/>
    </source>
</evidence>
<organism evidence="2 3">
    <name type="scientific">Megalurothrips usitatus</name>
    <name type="common">bean blossom thrips</name>
    <dbReference type="NCBI Taxonomy" id="439358"/>
    <lineage>
        <taxon>Eukaryota</taxon>
        <taxon>Metazoa</taxon>
        <taxon>Ecdysozoa</taxon>
        <taxon>Arthropoda</taxon>
        <taxon>Hexapoda</taxon>
        <taxon>Insecta</taxon>
        <taxon>Pterygota</taxon>
        <taxon>Neoptera</taxon>
        <taxon>Paraneoptera</taxon>
        <taxon>Thysanoptera</taxon>
        <taxon>Terebrantia</taxon>
        <taxon>Thripoidea</taxon>
        <taxon>Thripidae</taxon>
        <taxon>Megalurothrips</taxon>
    </lineage>
</organism>
<name>A0AAV7XYZ0_9NEOP</name>
<evidence type="ECO:0000313" key="3">
    <source>
        <dbReference type="Proteomes" id="UP001075354"/>
    </source>
</evidence>
<dbReference type="EMBL" id="JAPTSV010000003">
    <property type="protein sequence ID" value="KAJ1529185.1"/>
    <property type="molecule type" value="Genomic_DNA"/>
</dbReference>
<comment type="caution">
    <text evidence="2">The sequence shown here is derived from an EMBL/GenBank/DDBJ whole genome shotgun (WGS) entry which is preliminary data.</text>
</comment>
<dbReference type="AlphaFoldDB" id="A0AAV7XYZ0"/>
<evidence type="ECO:0000313" key="2">
    <source>
        <dbReference type="EMBL" id="KAJ1529185.1"/>
    </source>
</evidence>